<dbReference type="EMBL" id="GBRH01174213">
    <property type="protein sequence ID" value="JAE23683.1"/>
    <property type="molecule type" value="Transcribed_RNA"/>
</dbReference>
<evidence type="ECO:0000313" key="1">
    <source>
        <dbReference type="EMBL" id="JAE23683.1"/>
    </source>
</evidence>
<name>A0A0A9GSZ6_ARUDO</name>
<organism evidence="1">
    <name type="scientific">Arundo donax</name>
    <name type="common">Giant reed</name>
    <name type="synonym">Donax arundinaceus</name>
    <dbReference type="NCBI Taxonomy" id="35708"/>
    <lineage>
        <taxon>Eukaryota</taxon>
        <taxon>Viridiplantae</taxon>
        <taxon>Streptophyta</taxon>
        <taxon>Embryophyta</taxon>
        <taxon>Tracheophyta</taxon>
        <taxon>Spermatophyta</taxon>
        <taxon>Magnoliopsida</taxon>
        <taxon>Liliopsida</taxon>
        <taxon>Poales</taxon>
        <taxon>Poaceae</taxon>
        <taxon>PACMAD clade</taxon>
        <taxon>Arundinoideae</taxon>
        <taxon>Arundineae</taxon>
        <taxon>Arundo</taxon>
    </lineage>
</organism>
<accession>A0A0A9GSZ6</accession>
<sequence length="15" mass="1908">MCWKETYCVMLILQF</sequence>
<protein>
    <submittedName>
        <fullName evidence="1">Uncharacterized protein</fullName>
    </submittedName>
</protein>
<reference evidence="1" key="2">
    <citation type="journal article" date="2015" name="Data Brief">
        <title>Shoot transcriptome of the giant reed, Arundo donax.</title>
        <authorList>
            <person name="Barrero R.A."/>
            <person name="Guerrero F.D."/>
            <person name="Moolhuijzen P."/>
            <person name="Goolsby J.A."/>
            <person name="Tidwell J."/>
            <person name="Bellgard S.E."/>
            <person name="Bellgard M.I."/>
        </authorList>
    </citation>
    <scope>NUCLEOTIDE SEQUENCE</scope>
    <source>
        <tissue evidence="1">Shoot tissue taken approximately 20 cm above the soil surface</tissue>
    </source>
</reference>
<reference evidence="1" key="1">
    <citation type="submission" date="2014-09" db="EMBL/GenBank/DDBJ databases">
        <authorList>
            <person name="Magalhaes I.L.F."/>
            <person name="Oliveira U."/>
            <person name="Santos F.R."/>
            <person name="Vidigal T.H.D.A."/>
            <person name="Brescovit A.D."/>
            <person name="Santos A.J."/>
        </authorList>
    </citation>
    <scope>NUCLEOTIDE SEQUENCE</scope>
    <source>
        <tissue evidence="1">Shoot tissue taken approximately 20 cm above the soil surface</tissue>
    </source>
</reference>
<proteinExistence type="predicted"/>